<proteinExistence type="predicted"/>
<dbReference type="OrthoDB" id="456003at2"/>
<dbReference type="EMBL" id="CP001843">
    <property type="protein sequence ID" value="AEF85956.1"/>
    <property type="molecule type" value="Genomic_DNA"/>
</dbReference>
<dbReference type="RefSeq" id="WP_015708959.1">
    <property type="nucleotide sequence ID" value="NC_015578.1"/>
</dbReference>
<dbReference type="HOGENOM" id="CLU_2721118_0_0_12"/>
<gene>
    <name evidence="1" type="ordered locus">TREPR_1112</name>
</gene>
<keyword evidence="2" id="KW-1185">Reference proteome</keyword>
<dbReference type="KEGG" id="tpi:TREPR_1112"/>
<organism evidence="1 2">
    <name type="scientific">Treponema primitia (strain ATCC BAA-887 / DSM 12427 / ZAS-2)</name>
    <dbReference type="NCBI Taxonomy" id="545694"/>
    <lineage>
        <taxon>Bacteria</taxon>
        <taxon>Pseudomonadati</taxon>
        <taxon>Spirochaetota</taxon>
        <taxon>Spirochaetia</taxon>
        <taxon>Spirochaetales</taxon>
        <taxon>Treponemataceae</taxon>
        <taxon>Treponema</taxon>
    </lineage>
</organism>
<evidence type="ECO:0000313" key="2">
    <source>
        <dbReference type="Proteomes" id="UP000009223"/>
    </source>
</evidence>
<dbReference type="Proteomes" id="UP000009223">
    <property type="component" value="Chromosome"/>
</dbReference>
<dbReference type="AlphaFoldDB" id="F5YH92"/>
<evidence type="ECO:0000313" key="1">
    <source>
        <dbReference type="EMBL" id="AEF85956.1"/>
    </source>
</evidence>
<name>F5YH92_TREPZ</name>
<protein>
    <submittedName>
        <fullName evidence="1">Uncharacterized protein</fullName>
    </submittedName>
</protein>
<reference evidence="2" key="1">
    <citation type="submission" date="2009-12" db="EMBL/GenBank/DDBJ databases">
        <title>Complete sequence of Treponema primitia strain ZAS-2.</title>
        <authorList>
            <person name="Tetu S.G."/>
            <person name="Matson E."/>
            <person name="Ren Q."/>
            <person name="Seshadri R."/>
            <person name="Elbourne L."/>
            <person name="Hassan K.A."/>
            <person name="Durkin A."/>
            <person name="Radune D."/>
            <person name="Mohamoud Y."/>
            <person name="Shay R."/>
            <person name="Jin S."/>
            <person name="Zhang X."/>
            <person name="Lucey K."/>
            <person name="Ballor N.R."/>
            <person name="Ottesen E."/>
            <person name="Rosenthal R."/>
            <person name="Allen A."/>
            <person name="Leadbetter J.R."/>
            <person name="Paulsen I.T."/>
        </authorList>
    </citation>
    <scope>NUCLEOTIDE SEQUENCE [LARGE SCALE GENOMIC DNA]</scope>
    <source>
        <strain evidence="2">ATCC BAA-887 / DSM 12427 / ZAS-2</strain>
    </source>
</reference>
<sequence>MPYEIALDTALNPNHGKPQGVHGIEVKWAILDALPADISLLTNSSFDTKSPLDIDFEELDRGEKCFSADAGK</sequence>
<reference evidence="1 2" key="2">
    <citation type="journal article" date="2011" name="ISME J.">
        <title>RNA-seq reveals cooperative metabolic interactions between two termite-gut spirochete species in co-culture.</title>
        <authorList>
            <person name="Rosenthal A.Z."/>
            <person name="Matson E.G."/>
            <person name="Eldar A."/>
            <person name="Leadbetter J.R."/>
        </authorList>
    </citation>
    <scope>NUCLEOTIDE SEQUENCE [LARGE SCALE GENOMIC DNA]</scope>
    <source>
        <strain evidence="2">ATCC BAA-887 / DSM 12427 / ZAS-2</strain>
    </source>
</reference>
<accession>F5YH92</accession>